<organism evidence="11 12">
    <name type="scientific">Candidatus Avisuccinivibrio stercorigallinarum</name>
    <dbReference type="NCBI Taxonomy" id="2840704"/>
    <lineage>
        <taxon>Bacteria</taxon>
        <taxon>Pseudomonadati</taxon>
        <taxon>Pseudomonadota</taxon>
        <taxon>Gammaproteobacteria</taxon>
        <taxon>Aeromonadales</taxon>
        <taxon>Succinivibrionaceae</taxon>
        <taxon>Succinivibrionaceae incertae sedis</taxon>
        <taxon>Candidatus Avisuccinivibrio</taxon>
    </lineage>
</organism>
<comment type="subcellular location">
    <subcellularLocation>
        <location evidence="1 9">Cell inner membrane</location>
        <topology evidence="1 9">Multi-pass membrane protein</topology>
    </subcellularLocation>
</comment>
<reference evidence="11" key="1">
    <citation type="submission" date="2020-10" db="EMBL/GenBank/DDBJ databases">
        <authorList>
            <person name="Gilroy R."/>
        </authorList>
    </citation>
    <scope>NUCLEOTIDE SEQUENCE</scope>
    <source>
        <strain evidence="11">17213</strain>
    </source>
</reference>
<evidence type="ECO:0000256" key="9">
    <source>
        <dbReference type="RuleBase" id="RU369079"/>
    </source>
</evidence>
<evidence type="ECO:0000256" key="2">
    <source>
        <dbReference type="ARBA" id="ARBA00022448"/>
    </source>
</evidence>
<dbReference type="PANTHER" id="PTHR35011">
    <property type="entry name" value="2,3-DIKETO-L-GULONATE TRAP TRANSPORTER SMALL PERMEASE PROTEIN YIAM"/>
    <property type="match status" value="1"/>
</dbReference>
<dbReference type="Proteomes" id="UP000823631">
    <property type="component" value="Unassembled WGS sequence"/>
</dbReference>
<evidence type="ECO:0000256" key="8">
    <source>
        <dbReference type="ARBA" id="ARBA00038436"/>
    </source>
</evidence>
<comment type="caution">
    <text evidence="11">The sequence shown here is derived from an EMBL/GenBank/DDBJ whole genome shotgun (WGS) entry which is preliminary data.</text>
</comment>
<keyword evidence="6 9" id="KW-1133">Transmembrane helix</keyword>
<evidence type="ECO:0000256" key="4">
    <source>
        <dbReference type="ARBA" id="ARBA00022519"/>
    </source>
</evidence>
<feature type="transmembrane region" description="Helical" evidence="9">
    <location>
        <begin position="12"/>
        <end position="35"/>
    </location>
</feature>
<dbReference type="AlphaFoldDB" id="A0A9D9GSP4"/>
<accession>A0A9D9GSP4</accession>
<dbReference type="GO" id="GO:0005886">
    <property type="term" value="C:plasma membrane"/>
    <property type="evidence" value="ECO:0007669"/>
    <property type="project" value="UniProtKB-SubCell"/>
</dbReference>
<keyword evidence="3" id="KW-1003">Cell membrane</keyword>
<comment type="similarity">
    <text evidence="8 9">Belongs to the TRAP transporter small permease family.</text>
</comment>
<comment type="function">
    <text evidence="9">Part of the tripartite ATP-independent periplasmic (TRAP) transport system.</text>
</comment>
<evidence type="ECO:0000259" key="10">
    <source>
        <dbReference type="Pfam" id="PF04290"/>
    </source>
</evidence>
<dbReference type="PANTHER" id="PTHR35011:SF2">
    <property type="entry name" value="2,3-DIKETO-L-GULONATE TRAP TRANSPORTER SMALL PERMEASE PROTEIN YIAM"/>
    <property type="match status" value="1"/>
</dbReference>
<keyword evidence="7 9" id="KW-0472">Membrane</keyword>
<keyword evidence="4 9" id="KW-0997">Cell inner membrane</keyword>
<feature type="domain" description="Tripartite ATP-independent periplasmic transporters DctQ component" evidence="10">
    <location>
        <begin position="23"/>
        <end position="150"/>
    </location>
</feature>
<feature type="transmembrane region" description="Helical" evidence="9">
    <location>
        <begin position="86"/>
        <end position="103"/>
    </location>
</feature>
<keyword evidence="5 9" id="KW-0812">Transmembrane</keyword>
<dbReference type="EMBL" id="JADINH010000025">
    <property type="protein sequence ID" value="MBO8415044.1"/>
    <property type="molecule type" value="Genomic_DNA"/>
</dbReference>
<dbReference type="GO" id="GO:0015740">
    <property type="term" value="P:C4-dicarboxylate transport"/>
    <property type="evidence" value="ECO:0007669"/>
    <property type="project" value="TreeGrafter"/>
</dbReference>
<name>A0A9D9GSP4_9GAMM</name>
<reference evidence="11" key="2">
    <citation type="journal article" date="2021" name="PeerJ">
        <title>Extensive microbial diversity within the chicken gut microbiome revealed by metagenomics and culture.</title>
        <authorList>
            <person name="Gilroy R."/>
            <person name="Ravi A."/>
            <person name="Getino M."/>
            <person name="Pursley I."/>
            <person name="Horton D.L."/>
            <person name="Alikhan N.F."/>
            <person name="Baker D."/>
            <person name="Gharbi K."/>
            <person name="Hall N."/>
            <person name="Watson M."/>
            <person name="Adriaenssens E.M."/>
            <person name="Foster-Nyarko E."/>
            <person name="Jarju S."/>
            <person name="Secka A."/>
            <person name="Antonio M."/>
            <person name="Oren A."/>
            <person name="Chaudhuri R.R."/>
            <person name="La Ragione R."/>
            <person name="Hildebrand F."/>
            <person name="Pallen M.J."/>
        </authorList>
    </citation>
    <scope>NUCLEOTIDE SEQUENCE</scope>
    <source>
        <strain evidence="11">17213</strain>
    </source>
</reference>
<proteinExistence type="inferred from homology"/>
<keyword evidence="2 9" id="KW-0813">Transport</keyword>
<comment type="subunit">
    <text evidence="9">The complex comprises the extracytoplasmic solute receptor protein and the two transmembrane proteins.</text>
</comment>
<dbReference type="GO" id="GO:0022857">
    <property type="term" value="F:transmembrane transporter activity"/>
    <property type="evidence" value="ECO:0007669"/>
    <property type="project" value="UniProtKB-UniRule"/>
</dbReference>
<evidence type="ECO:0000313" key="11">
    <source>
        <dbReference type="EMBL" id="MBO8415044.1"/>
    </source>
</evidence>
<dbReference type="InterPro" id="IPR055348">
    <property type="entry name" value="DctQ"/>
</dbReference>
<evidence type="ECO:0000256" key="1">
    <source>
        <dbReference type="ARBA" id="ARBA00004429"/>
    </source>
</evidence>
<evidence type="ECO:0000256" key="6">
    <source>
        <dbReference type="ARBA" id="ARBA00022989"/>
    </source>
</evidence>
<evidence type="ECO:0000256" key="3">
    <source>
        <dbReference type="ARBA" id="ARBA00022475"/>
    </source>
</evidence>
<evidence type="ECO:0000256" key="7">
    <source>
        <dbReference type="ARBA" id="ARBA00023136"/>
    </source>
</evidence>
<feature type="transmembrane region" description="Helical" evidence="9">
    <location>
        <begin position="47"/>
        <end position="66"/>
    </location>
</feature>
<evidence type="ECO:0000313" key="12">
    <source>
        <dbReference type="Proteomes" id="UP000823631"/>
    </source>
</evidence>
<dbReference type="Pfam" id="PF04290">
    <property type="entry name" value="DctQ"/>
    <property type="match status" value="1"/>
</dbReference>
<gene>
    <name evidence="11" type="ORF">IAB19_01520</name>
</gene>
<sequence>MQNFFDKFARFYRLVCVVILTIMVLIVFINAMMRYTLNAGFIATEEVLRYLFIYMTFLGVVEVTAVRGHISVTVLTDFLPKKIRTVVYLFGYFLILYAMWLLLDGSIMFYEESATSVGQVTGLPYRVIIASIIFGAAGVAVFTIRDIYLAILALKNGEEFPPALVDEDVEAAVKQMDKNEEEGKL</sequence>
<dbReference type="InterPro" id="IPR007387">
    <property type="entry name" value="TRAP_DctQ"/>
</dbReference>
<protein>
    <recommendedName>
        <fullName evidence="9">TRAP transporter small permease protein</fullName>
    </recommendedName>
</protein>
<feature type="transmembrane region" description="Helical" evidence="9">
    <location>
        <begin position="123"/>
        <end position="144"/>
    </location>
</feature>
<evidence type="ECO:0000256" key="5">
    <source>
        <dbReference type="ARBA" id="ARBA00022692"/>
    </source>
</evidence>